<sequence length="192" mass="21096">MQPLILASSSPYRRELLSRLQLPFNVLSPDIDETPYTDEQPEQTALRLAQAKACKIAETHPDALIIGCDQVATLDGLQLGKPITHDNAVRQLSLMRGRSVVFHSALCLYNAANQQMQADVVPYTVTFRDLSDQQIENYLRKEQPYQCAGSAKSEGLGIAVIAAMEGNDPNALIGLPLIRLIDMLSHQGVDVI</sequence>
<evidence type="ECO:0000313" key="12">
    <source>
        <dbReference type="Proteomes" id="UP000198305"/>
    </source>
</evidence>
<dbReference type="SUPFAM" id="SSF52972">
    <property type="entry name" value="ITPase-like"/>
    <property type="match status" value="1"/>
</dbReference>
<organism evidence="11 12">
    <name type="scientific">Methylobacillus rhizosphaerae</name>
    <dbReference type="NCBI Taxonomy" id="551994"/>
    <lineage>
        <taxon>Bacteria</taxon>
        <taxon>Pseudomonadati</taxon>
        <taxon>Pseudomonadota</taxon>
        <taxon>Betaproteobacteria</taxon>
        <taxon>Nitrosomonadales</taxon>
        <taxon>Methylophilaceae</taxon>
        <taxon>Methylobacillus</taxon>
    </lineage>
</organism>
<dbReference type="RefSeq" id="WP_089375509.1">
    <property type="nucleotide sequence ID" value="NZ_FZOA01000005.1"/>
</dbReference>
<evidence type="ECO:0000256" key="3">
    <source>
        <dbReference type="ARBA" id="ARBA00022490"/>
    </source>
</evidence>
<dbReference type="EMBL" id="FZOA01000005">
    <property type="protein sequence ID" value="SNR85000.1"/>
    <property type="molecule type" value="Genomic_DNA"/>
</dbReference>
<evidence type="ECO:0000256" key="5">
    <source>
        <dbReference type="ARBA" id="ARBA00023080"/>
    </source>
</evidence>
<dbReference type="PIRSF" id="PIRSF006305">
    <property type="entry name" value="Maf"/>
    <property type="match status" value="1"/>
</dbReference>
<keyword evidence="3 10" id="KW-0963">Cytoplasm</keyword>
<feature type="site" description="Important for substrate specificity" evidence="10">
    <location>
        <position position="12"/>
    </location>
</feature>
<dbReference type="Proteomes" id="UP000198305">
    <property type="component" value="Unassembled WGS sequence"/>
</dbReference>
<dbReference type="Gene3D" id="3.90.950.10">
    <property type="match status" value="1"/>
</dbReference>
<dbReference type="GO" id="GO:0009117">
    <property type="term" value="P:nucleotide metabolic process"/>
    <property type="evidence" value="ECO:0007669"/>
    <property type="project" value="UniProtKB-KW"/>
</dbReference>
<comment type="function">
    <text evidence="7 10">Nucleoside triphosphate pyrophosphatase that hydrolyzes 7-methyl-GTP (m(7)GTP). May have a dual role in cell division arrest and in preventing the incorporation of modified nucleotides into cellular nucleic acids.</text>
</comment>
<evidence type="ECO:0000256" key="8">
    <source>
        <dbReference type="ARBA" id="ARBA00060749"/>
    </source>
</evidence>
<evidence type="ECO:0000256" key="9">
    <source>
        <dbReference type="ARBA" id="ARBA00068163"/>
    </source>
</evidence>
<dbReference type="AlphaFoldDB" id="A0A238ZNV2"/>
<dbReference type="NCBIfam" id="TIGR00172">
    <property type="entry name" value="maf"/>
    <property type="match status" value="1"/>
</dbReference>
<dbReference type="InterPro" id="IPR003697">
    <property type="entry name" value="Maf-like"/>
</dbReference>
<evidence type="ECO:0000313" key="11">
    <source>
        <dbReference type="EMBL" id="SNR85000.1"/>
    </source>
</evidence>
<dbReference type="InterPro" id="IPR029001">
    <property type="entry name" value="ITPase-like_fam"/>
</dbReference>
<feature type="site" description="Important for substrate specificity" evidence="10">
    <location>
        <position position="70"/>
    </location>
</feature>
<feature type="site" description="Important for substrate specificity" evidence="10">
    <location>
        <position position="154"/>
    </location>
</feature>
<proteinExistence type="inferred from homology"/>
<dbReference type="Pfam" id="PF02545">
    <property type="entry name" value="Maf"/>
    <property type="match status" value="1"/>
</dbReference>
<evidence type="ECO:0000256" key="10">
    <source>
        <dbReference type="HAMAP-Rule" id="MF_00528"/>
    </source>
</evidence>
<comment type="cofactor">
    <cofactor evidence="1 10">
        <name>a divalent metal cation</name>
        <dbReference type="ChEBI" id="CHEBI:60240"/>
    </cofactor>
</comment>
<dbReference type="CDD" id="cd00555">
    <property type="entry name" value="Maf"/>
    <property type="match status" value="1"/>
</dbReference>
<protein>
    <recommendedName>
        <fullName evidence="9 10">7-methyl-GTP pyrophosphatase</fullName>
        <shortName evidence="10">m(7)GTP pyrophosphatase</shortName>
        <ecNumber evidence="10">3.6.1.-</ecNumber>
    </recommendedName>
</protein>
<keyword evidence="12" id="KW-1185">Reference proteome</keyword>
<dbReference type="HAMAP" id="MF_00528">
    <property type="entry name" value="Maf"/>
    <property type="match status" value="1"/>
</dbReference>
<accession>A0A238ZNV2</accession>
<comment type="catalytic activity">
    <reaction evidence="6 10">
        <text>N(7)-methyl-GTP + H2O = N(7)-methyl-GMP + diphosphate + H(+)</text>
        <dbReference type="Rhea" id="RHEA:58744"/>
        <dbReference type="ChEBI" id="CHEBI:15377"/>
        <dbReference type="ChEBI" id="CHEBI:15378"/>
        <dbReference type="ChEBI" id="CHEBI:33019"/>
        <dbReference type="ChEBI" id="CHEBI:58285"/>
        <dbReference type="ChEBI" id="CHEBI:87133"/>
    </reaction>
</comment>
<dbReference type="PANTHER" id="PTHR43213">
    <property type="entry name" value="BIFUNCTIONAL DTTP/UTP PYROPHOSPHATASE/METHYLTRANSFERASE PROTEIN-RELATED"/>
    <property type="match status" value="1"/>
</dbReference>
<name>A0A238ZNV2_9PROT</name>
<dbReference type="GO" id="GO:0005737">
    <property type="term" value="C:cytoplasm"/>
    <property type="evidence" value="ECO:0007669"/>
    <property type="project" value="UniProtKB-SubCell"/>
</dbReference>
<dbReference type="PANTHER" id="PTHR43213:SF5">
    <property type="entry name" value="BIFUNCTIONAL DTTP_UTP PYROPHOSPHATASE_METHYLTRANSFERASE PROTEIN-RELATED"/>
    <property type="match status" value="1"/>
</dbReference>
<gene>
    <name evidence="11" type="ORF">SAMN05192560_1407</name>
</gene>
<dbReference type="FunFam" id="3.90.950.10:FF:000005">
    <property type="entry name" value="7-methyl-GTP pyrophosphatase"/>
    <property type="match status" value="1"/>
</dbReference>
<dbReference type="EC" id="3.6.1.-" evidence="10"/>
<evidence type="ECO:0000256" key="6">
    <source>
        <dbReference type="ARBA" id="ARBA00050213"/>
    </source>
</evidence>
<keyword evidence="4 10" id="KW-0378">Hydrolase</keyword>
<comment type="similarity">
    <text evidence="8 10">Belongs to the Maf family. YceF subfamily.</text>
</comment>
<evidence type="ECO:0000256" key="4">
    <source>
        <dbReference type="ARBA" id="ARBA00022801"/>
    </source>
</evidence>
<reference evidence="12" key="1">
    <citation type="submission" date="2017-06" db="EMBL/GenBank/DDBJ databases">
        <authorList>
            <person name="Varghese N."/>
            <person name="Submissions S."/>
        </authorList>
    </citation>
    <scope>NUCLEOTIDE SEQUENCE [LARGE SCALE GENOMIC DNA]</scope>
    <source>
        <strain evidence="12">Ca-68</strain>
    </source>
</reference>
<dbReference type="GO" id="GO:0047429">
    <property type="term" value="F:nucleoside triphosphate diphosphatase activity"/>
    <property type="evidence" value="ECO:0007669"/>
    <property type="project" value="InterPro"/>
</dbReference>
<evidence type="ECO:0000256" key="2">
    <source>
        <dbReference type="ARBA" id="ARBA00004496"/>
    </source>
</evidence>
<dbReference type="OrthoDB" id="9813694at2"/>
<evidence type="ECO:0000256" key="1">
    <source>
        <dbReference type="ARBA" id="ARBA00001968"/>
    </source>
</evidence>
<comment type="subcellular location">
    <subcellularLocation>
        <location evidence="2 10">Cytoplasm</location>
    </subcellularLocation>
</comment>
<evidence type="ECO:0000256" key="7">
    <source>
        <dbReference type="ARBA" id="ARBA00053369"/>
    </source>
</evidence>
<keyword evidence="5 10" id="KW-0546">Nucleotide metabolism</keyword>
<feature type="active site" description="Proton acceptor" evidence="10">
    <location>
        <position position="69"/>
    </location>
</feature>
<comment type="caution">
    <text evidence="10">Lacks conserved residue(s) required for the propagation of feature annotation.</text>
</comment>